<keyword evidence="6" id="KW-0067">ATP-binding</keyword>
<feature type="region of interest" description="Disordered" evidence="7">
    <location>
        <begin position="300"/>
        <end position="324"/>
    </location>
</feature>
<keyword evidence="4" id="KW-0906">Nuclear pore complex</keyword>
<name>D8UA47_VOLCA</name>
<evidence type="ECO:0000259" key="8">
    <source>
        <dbReference type="PROSITE" id="PS50011"/>
    </source>
</evidence>
<feature type="compositionally biased region" description="Low complexity" evidence="7">
    <location>
        <begin position="168"/>
        <end position="183"/>
    </location>
</feature>
<dbReference type="KEGG" id="vcn:VOLCADRAFT_106848"/>
<feature type="domain" description="Protein kinase" evidence="8">
    <location>
        <begin position="746"/>
        <end position="942"/>
    </location>
</feature>
<dbReference type="InterPro" id="IPR000156">
    <property type="entry name" value="Ran_bind_dom"/>
</dbReference>
<dbReference type="PROSITE" id="PS50196">
    <property type="entry name" value="RANBD1"/>
    <property type="match status" value="1"/>
</dbReference>
<dbReference type="SUPFAM" id="SSF56112">
    <property type="entry name" value="Protein kinase-like (PK-like)"/>
    <property type="match status" value="1"/>
</dbReference>
<dbReference type="InterPro" id="IPR017441">
    <property type="entry name" value="Protein_kinase_ATP_BS"/>
</dbReference>
<dbReference type="GO" id="GO:0005643">
    <property type="term" value="C:nuclear pore"/>
    <property type="evidence" value="ECO:0007669"/>
    <property type="project" value="UniProtKB-SubCell"/>
</dbReference>
<dbReference type="SUPFAM" id="SSF50729">
    <property type="entry name" value="PH domain-like"/>
    <property type="match status" value="1"/>
</dbReference>
<feature type="region of interest" description="Disordered" evidence="7">
    <location>
        <begin position="90"/>
        <end position="183"/>
    </location>
</feature>
<dbReference type="InParanoid" id="D8UA47"/>
<dbReference type="EMBL" id="GL378373">
    <property type="protein sequence ID" value="EFJ43412.1"/>
    <property type="molecule type" value="Genomic_DNA"/>
</dbReference>
<gene>
    <name evidence="10" type="ORF">VOLCADRAFT_106848</name>
</gene>
<dbReference type="SMART" id="SM00160">
    <property type="entry name" value="RanBD"/>
    <property type="match status" value="1"/>
</dbReference>
<reference evidence="10 11" key="1">
    <citation type="journal article" date="2010" name="Science">
        <title>Genomic analysis of organismal complexity in the multicellular green alga Volvox carteri.</title>
        <authorList>
            <person name="Prochnik S.E."/>
            <person name="Umen J."/>
            <person name="Nedelcu A.M."/>
            <person name="Hallmann A."/>
            <person name="Miller S.M."/>
            <person name="Nishii I."/>
            <person name="Ferris P."/>
            <person name="Kuo A."/>
            <person name="Mitros T."/>
            <person name="Fritz-Laylin L.K."/>
            <person name="Hellsten U."/>
            <person name="Chapman J."/>
            <person name="Simakov O."/>
            <person name="Rensing S.A."/>
            <person name="Terry A."/>
            <person name="Pangilinan J."/>
            <person name="Kapitonov V."/>
            <person name="Jurka J."/>
            <person name="Salamov A."/>
            <person name="Shapiro H."/>
            <person name="Schmutz J."/>
            <person name="Grimwood J."/>
            <person name="Lindquist E."/>
            <person name="Lucas S."/>
            <person name="Grigoriev I.V."/>
            <person name="Schmitt R."/>
            <person name="Kirk D."/>
            <person name="Rokhsar D.S."/>
        </authorList>
    </citation>
    <scope>NUCLEOTIDE SEQUENCE [LARGE SCALE GENOMIC DNA]</scope>
    <source>
        <strain evidence="11">f. Nagariensis / Eve</strain>
    </source>
</reference>
<feature type="compositionally biased region" description="Basic and acidic residues" evidence="7">
    <location>
        <begin position="149"/>
        <end position="167"/>
    </location>
</feature>
<dbReference type="GO" id="GO:0004672">
    <property type="term" value="F:protein kinase activity"/>
    <property type="evidence" value="ECO:0007669"/>
    <property type="project" value="InterPro"/>
</dbReference>
<feature type="compositionally biased region" description="Low complexity" evidence="7">
    <location>
        <begin position="138"/>
        <end position="148"/>
    </location>
</feature>
<dbReference type="PROSITE" id="PS50011">
    <property type="entry name" value="PROTEIN_KINASE_DOM"/>
    <property type="match status" value="1"/>
</dbReference>
<keyword evidence="2" id="KW-0509">mRNA transport</keyword>
<dbReference type="PROSITE" id="PS00107">
    <property type="entry name" value="PROTEIN_KINASE_ATP"/>
    <property type="match status" value="1"/>
</dbReference>
<keyword evidence="11" id="KW-1185">Reference proteome</keyword>
<evidence type="ECO:0000313" key="11">
    <source>
        <dbReference type="Proteomes" id="UP000001058"/>
    </source>
</evidence>
<dbReference type="InterPro" id="IPR011993">
    <property type="entry name" value="PH-like_dom_sf"/>
</dbReference>
<dbReference type="Pfam" id="PF00638">
    <property type="entry name" value="Ran_BP1"/>
    <property type="match status" value="1"/>
</dbReference>
<evidence type="ECO:0008006" key="12">
    <source>
        <dbReference type="Google" id="ProtNLM"/>
    </source>
</evidence>
<dbReference type="AlphaFoldDB" id="D8UA47"/>
<protein>
    <recommendedName>
        <fullName evidence="12">Protein kinase domain-containing protein</fullName>
    </recommendedName>
</protein>
<dbReference type="InterPro" id="IPR011009">
    <property type="entry name" value="Kinase-like_dom_sf"/>
</dbReference>
<dbReference type="GeneID" id="9617363"/>
<evidence type="ECO:0000313" key="10">
    <source>
        <dbReference type="EMBL" id="EFJ43412.1"/>
    </source>
</evidence>
<evidence type="ECO:0000256" key="7">
    <source>
        <dbReference type="SAM" id="MobiDB-lite"/>
    </source>
</evidence>
<keyword evidence="5" id="KW-0539">Nucleus</keyword>
<dbReference type="OrthoDB" id="185618at2759"/>
<dbReference type="PROSITE" id="PS00109">
    <property type="entry name" value="PROTEIN_KINASE_TYR"/>
    <property type="match status" value="1"/>
</dbReference>
<proteinExistence type="predicted"/>
<keyword evidence="2" id="KW-0813">Transport</keyword>
<feature type="compositionally biased region" description="Low complexity" evidence="7">
    <location>
        <begin position="108"/>
        <end position="117"/>
    </location>
</feature>
<dbReference type="InterPro" id="IPR008266">
    <property type="entry name" value="Tyr_kinase_AS"/>
</dbReference>
<accession>D8UA47</accession>
<evidence type="ECO:0000256" key="4">
    <source>
        <dbReference type="ARBA" id="ARBA00023132"/>
    </source>
</evidence>
<feature type="compositionally biased region" description="Low complexity" evidence="7">
    <location>
        <begin position="681"/>
        <end position="702"/>
    </location>
</feature>
<feature type="region of interest" description="Disordered" evidence="7">
    <location>
        <begin position="624"/>
        <end position="702"/>
    </location>
</feature>
<evidence type="ECO:0000256" key="5">
    <source>
        <dbReference type="ARBA" id="ARBA00023242"/>
    </source>
</evidence>
<evidence type="ECO:0000256" key="2">
    <source>
        <dbReference type="ARBA" id="ARBA00022816"/>
    </source>
</evidence>
<dbReference type="eggNOG" id="KOG0864">
    <property type="taxonomic scope" value="Eukaryota"/>
</dbReference>
<feature type="compositionally biased region" description="Low complexity" evidence="7">
    <location>
        <begin position="430"/>
        <end position="440"/>
    </location>
</feature>
<feature type="domain" description="RanBD1" evidence="9">
    <location>
        <begin position="325"/>
        <end position="414"/>
    </location>
</feature>
<dbReference type="PANTHER" id="PTHR23138:SF142">
    <property type="entry name" value="RAN-BINDING PROTEIN 3B-RELATED"/>
    <property type="match status" value="1"/>
</dbReference>
<feature type="region of interest" description="Disordered" evidence="7">
    <location>
        <begin position="422"/>
        <end position="447"/>
    </location>
</feature>
<dbReference type="Proteomes" id="UP000001058">
    <property type="component" value="Unassembled WGS sequence"/>
</dbReference>
<keyword evidence="4" id="KW-0653">Protein transport</keyword>
<comment type="subcellular location">
    <subcellularLocation>
        <location evidence="1">Nucleus</location>
        <location evidence="1">Nuclear pore complex</location>
    </subcellularLocation>
</comment>
<feature type="compositionally biased region" description="Low complexity" evidence="7">
    <location>
        <begin position="90"/>
        <end position="101"/>
    </location>
</feature>
<dbReference type="PANTHER" id="PTHR23138">
    <property type="entry name" value="RAN BINDING PROTEIN"/>
    <property type="match status" value="1"/>
</dbReference>
<organism evidence="11">
    <name type="scientific">Volvox carteri f. nagariensis</name>
    <dbReference type="NCBI Taxonomy" id="3068"/>
    <lineage>
        <taxon>Eukaryota</taxon>
        <taxon>Viridiplantae</taxon>
        <taxon>Chlorophyta</taxon>
        <taxon>core chlorophytes</taxon>
        <taxon>Chlorophyceae</taxon>
        <taxon>CS clade</taxon>
        <taxon>Chlamydomonadales</taxon>
        <taxon>Volvocaceae</taxon>
        <taxon>Volvox</taxon>
    </lineage>
</organism>
<dbReference type="STRING" id="3068.D8UA47"/>
<dbReference type="InterPro" id="IPR000719">
    <property type="entry name" value="Prot_kinase_dom"/>
</dbReference>
<dbReference type="RefSeq" id="XP_002955559.1">
    <property type="nucleotide sequence ID" value="XM_002955513.1"/>
</dbReference>
<evidence type="ECO:0000256" key="1">
    <source>
        <dbReference type="ARBA" id="ARBA00004567"/>
    </source>
</evidence>
<sequence length="942" mass="95737">MAIYYSLLSCAINVCSMPCSCGAIIFPFPLFTFACQSVDPGTWSADANATRERRKVHVRRGAGAASGEPAATANPFAGIALSFAQPPGAAASAAAPPAAAGGDDKPAAEATATVAKAENGEADEANKTEEVEAEEQKPQQGEAAAAAAAKEDKADTANASKAEEDKAGAAATSPSPASSGAAPAAATAATPAASIFGGSAGTTPGFASLAAGGASGGSFNFGFGGGGGAAAAAPGNATSGIFGSNTTAGSIFGGAGLGGNGLFGSNPGAGSFGGGFSFPKLDAAGGGALGKPLFGVAGASAGGGAEEGGEGEERPEAFEPSEDPSIKPVVQLAVVQKVTGEENEQTIYAESGKLFEYDAAASKWRQRGSGELRVNVSADGTTSRVVMRQSGNLRLLLNARVTVSMPVQRMQGANGVTFGCVNTAAPPEPNNQQQQAAAADAKSDDKDAAAGSSKVAAAAGSSLVKTWAFSTKGEDKMLGLMAALEKAKLDHSKHQAAASRTRVEAIAALGSPDEASRQKYERIVNDIDRNYTAAITALDLSHPGWEVLLLARWKRRSQVMQEIGRLQEELLREQTTAILATARNVTAIEAAPAHHQDAALGGAVGVPYKMTTRDMKLLPCEAVTITPGQGDNSHHELKRRRSLRLQEQRRVKQRSVLPGPDKVGSQGLGNGNHTNLVSIKGSSSTSSSGGGNTSNSDDAGSSGVHITNVINVPLEGKVPGGLEQLTRKRGSKVLLPLELCGFGDVGLTGRCVGYGCYGSVLEGTIGGVAAVIKLFEQKRRGAVEAFTRELAVYLCLGSSISSNSSSNLQGAPLVPRLLRYGMFAHTGALFLALTDEGDDLEAGASRSTTVAGDAAASGSSGRSLRDAGISPKLRTAMLRALRVLHRAGVLHGDIRLSNFVMGRDGVVKLVDLGNARVVGGLEAGSSSYQAAMEAEVQAVHAL</sequence>
<keyword evidence="6" id="KW-0547">Nucleotide-binding</keyword>
<feature type="binding site" evidence="6">
    <location>
        <position position="773"/>
    </location>
    <ligand>
        <name>ATP</name>
        <dbReference type="ChEBI" id="CHEBI:30616"/>
    </ligand>
</feature>
<dbReference type="Gene3D" id="2.30.29.30">
    <property type="entry name" value="Pleckstrin-homology domain (PH domain)/Phosphotyrosine-binding domain (PTB)"/>
    <property type="match status" value="1"/>
</dbReference>
<evidence type="ECO:0000256" key="3">
    <source>
        <dbReference type="ARBA" id="ARBA00023010"/>
    </source>
</evidence>
<evidence type="ECO:0000259" key="9">
    <source>
        <dbReference type="PROSITE" id="PS50196"/>
    </source>
</evidence>
<dbReference type="InterPro" id="IPR045255">
    <property type="entry name" value="RanBP1-like"/>
</dbReference>
<keyword evidence="3" id="KW-0811">Translocation</keyword>
<dbReference type="GO" id="GO:0051028">
    <property type="term" value="P:mRNA transport"/>
    <property type="evidence" value="ECO:0007669"/>
    <property type="project" value="UniProtKB-KW"/>
</dbReference>
<evidence type="ECO:0000256" key="6">
    <source>
        <dbReference type="PROSITE-ProRule" id="PRU10141"/>
    </source>
</evidence>
<dbReference type="GO" id="GO:0015031">
    <property type="term" value="P:protein transport"/>
    <property type="evidence" value="ECO:0007669"/>
    <property type="project" value="UniProtKB-KW"/>
</dbReference>
<dbReference type="Gene3D" id="1.10.510.10">
    <property type="entry name" value="Transferase(Phosphotransferase) domain 1"/>
    <property type="match status" value="1"/>
</dbReference>
<dbReference type="GO" id="GO:0005524">
    <property type="term" value="F:ATP binding"/>
    <property type="evidence" value="ECO:0007669"/>
    <property type="project" value="UniProtKB-UniRule"/>
</dbReference>
<feature type="compositionally biased region" description="Basic and acidic residues" evidence="7">
    <location>
        <begin position="124"/>
        <end position="137"/>
    </location>
</feature>